<comment type="caution">
    <text evidence="1">The sequence shown here is derived from an EMBL/GenBank/DDBJ whole genome shotgun (WGS) entry which is preliminary data.</text>
</comment>
<protein>
    <submittedName>
        <fullName evidence="1">Tyrosine-protein kinase family protein</fullName>
    </submittedName>
</protein>
<dbReference type="SUPFAM" id="SSF52540">
    <property type="entry name" value="P-loop containing nucleoside triphosphate hydrolases"/>
    <property type="match status" value="1"/>
</dbReference>
<dbReference type="Gene3D" id="3.40.50.300">
    <property type="entry name" value="P-loop containing nucleotide triphosphate hydrolases"/>
    <property type="match status" value="1"/>
</dbReference>
<dbReference type="GO" id="GO:0005886">
    <property type="term" value="C:plasma membrane"/>
    <property type="evidence" value="ECO:0007669"/>
    <property type="project" value="TreeGrafter"/>
</dbReference>
<dbReference type="AlphaFoldDB" id="A0A3E0U5J6"/>
<evidence type="ECO:0000313" key="1">
    <source>
        <dbReference type="EMBL" id="REL31984.1"/>
    </source>
</evidence>
<dbReference type="InterPro" id="IPR050445">
    <property type="entry name" value="Bact_polysacc_biosynth/exp"/>
</dbReference>
<accession>A0A3E0U5J6</accession>
<dbReference type="EMBL" id="QUOT01000001">
    <property type="protein sequence ID" value="REL31984.1"/>
    <property type="molecule type" value="Genomic_DNA"/>
</dbReference>
<keyword evidence="1" id="KW-0808">Transferase</keyword>
<keyword evidence="2" id="KW-1185">Reference proteome</keyword>
<name>A0A3E0U5J6_9GAMM</name>
<dbReference type="PANTHER" id="PTHR32309:SF13">
    <property type="entry name" value="FERRIC ENTEROBACTIN TRANSPORT PROTEIN FEPE"/>
    <property type="match status" value="1"/>
</dbReference>
<reference evidence="2" key="1">
    <citation type="submission" date="2018-08" db="EMBL/GenBank/DDBJ databases">
        <title>Thalassotalea euphylliae genome.</title>
        <authorList>
            <person name="Summers S."/>
            <person name="Rice S.A."/>
            <person name="Freckelton M.L."/>
            <person name="Nedved B.T."/>
            <person name="Hadfield M.G."/>
        </authorList>
    </citation>
    <scope>NUCLEOTIDE SEQUENCE [LARGE SCALE GENOMIC DNA]</scope>
    <source>
        <strain evidence="2">H3</strain>
    </source>
</reference>
<dbReference type="RefSeq" id="WP_116017230.1">
    <property type="nucleotide sequence ID" value="NZ_QUOT01000001.1"/>
</dbReference>
<sequence>MITLPSHYAEVEAVYSQTLGANYRTIAITSAAPSEGKSTLAEALVKRAQASDKKVLLVELNTFNPVLKSRLQEAVNAPMPTQKSASQVAQSQAAQGQVNTGIINLNEQGYSVLPVSNDAMTIKKYREASLLIEAINQWLSEFDCIVFDTASLAMLNQHNIPACTVCQVCDGAIMVVEAGKTPANLIEEGIEKLVAKQVNIVGTVVNDKSNPSLLDEMIRESHKLDAWLPKMMSKLRAKLANVVMLNVAV</sequence>
<proteinExistence type="predicted"/>
<dbReference type="InterPro" id="IPR027417">
    <property type="entry name" value="P-loop_NTPase"/>
</dbReference>
<dbReference type="Proteomes" id="UP000256899">
    <property type="component" value="Unassembled WGS sequence"/>
</dbReference>
<gene>
    <name evidence="1" type="ORF">DXX94_15370</name>
</gene>
<dbReference type="GO" id="GO:0004713">
    <property type="term" value="F:protein tyrosine kinase activity"/>
    <property type="evidence" value="ECO:0007669"/>
    <property type="project" value="TreeGrafter"/>
</dbReference>
<keyword evidence="1" id="KW-0418">Kinase</keyword>
<dbReference type="PANTHER" id="PTHR32309">
    <property type="entry name" value="TYROSINE-PROTEIN KINASE"/>
    <property type="match status" value="1"/>
</dbReference>
<evidence type="ECO:0000313" key="2">
    <source>
        <dbReference type="Proteomes" id="UP000256899"/>
    </source>
</evidence>
<organism evidence="1 2">
    <name type="scientific">Thalassotalea euphylliae</name>
    <dbReference type="NCBI Taxonomy" id="1655234"/>
    <lineage>
        <taxon>Bacteria</taxon>
        <taxon>Pseudomonadati</taxon>
        <taxon>Pseudomonadota</taxon>
        <taxon>Gammaproteobacteria</taxon>
        <taxon>Alteromonadales</taxon>
        <taxon>Colwelliaceae</taxon>
        <taxon>Thalassotalea</taxon>
    </lineage>
</organism>